<feature type="compositionally biased region" description="Polar residues" evidence="1">
    <location>
        <begin position="47"/>
        <end position="60"/>
    </location>
</feature>
<proteinExistence type="predicted"/>
<dbReference type="EMBL" id="JBBPBM010000873">
    <property type="protein sequence ID" value="KAK8490106.1"/>
    <property type="molecule type" value="Genomic_DNA"/>
</dbReference>
<accession>A0ABR2AAH9</accession>
<name>A0ABR2AAH9_9ROSI</name>
<comment type="caution">
    <text evidence="2">The sequence shown here is derived from an EMBL/GenBank/DDBJ whole genome shotgun (WGS) entry which is preliminary data.</text>
</comment>
<keyword evidence="3" id="KW-1185">Reference proteome</keyword>
<evidence type="ECO:0000313" key="2">
    <source>
        <dbReference type="EMBL" id="KAK8490106.1"/>
    </source>
</evidence>
<gene>
    <name evidence="2" type="ORF">V6N12_008199</name>
</gene>
<feature type="region of interest" description="Disordered" evidence="1">
    <location>
        <begin position="39"/>
        <end position="60"/>
    </location>
</feature>
<evidence type="ECO:0000313" key="3">
    <source>
        <dbReference type="Proteomes" id="UP001472677"/>
    </source>
</evidence>
<organism evidence="2 3">
    <name type="scientific">Hibiscus sabdariffa</name>
    <name type="common">roselle</name>
    <dbReference type="NCBI Taxonomy" id="183260"/>
    <lineage>
        <taxon>Eukaryota</taxon>
        <taxon>Viridiplantae</taxon>
        <taxon>Streptophyta</taxon>
        <taxon>Embryophyta</taxon>
        <taxon>Tracheophyta</taxon>
        <taxon>Spermatophyta</taxon>
        <taxon>Magnoliopsida</taxon>
        <taxon>eudicotyledons</taxon>
        <taxon>Gunneridae</taxon>
        <taxon>Pentapetalae</taxon>
        <taxon>rosids</taxon>
        <taxon>malvids</taxon>
        <taxon>Malvales</taxon>
        <taxon>Malvaceae</taxon>
        <taxon>Malvoideae</taxon>
        <taxon>Hibiscus</taxon>
    </lineage>
</organism>
<sequence>MTKNSTLLQHLRQSFVTESHKTESQVITESTSPLIHKTRETKHISSRCANTPPTSSSGVNFHLSTIQGELRFKPFMTNRSTEDFASLIATMTPGPSRPAY</sequence>
<dbReference type="Proteomes" id="UP001472677">
    <property type="component" value="Unassembled WGS sequence"/>
</dbReference>
<evidence type="ECO:0000256" key="1">
    <source>
        <dbReference type="SAM" id="MobiDB-lite"/>
    </source>
</evidence>
<reference evidence="2 3" key="1">
    <citation type="journal article" date="2024" name="G3 (Bethesda)">
        <title>Genome assembly of Hibiscus sabdariffa L. provides insights into metabolisms of medicinal natural products.</title>
        <authorList>
            <person name="Kim T."/>
        </authorList>
    </citation>
    <scope>NUCLEOTIDE SEQUENCE [LARGE SCALE GENOMIC DNA]</scope>
    <source>
        <strain evidence="2">TK-2024</strain>
        <tissue evidence="2">Old leaves</tissue>
    </source>
</reference>
<protein>
    <submittedName>
        <fullName evidence="2">Uncharacterized protein</fullName>
    </submittedName>
</protein>